<evidence type="ECO:0000256" key="2">
    <source>
        <dbReference type="ARBA" id="ARBA00003921"/>
    </source>
</evidence>
<evidence type="ECO:0000256" key="15">
    <source>
        <dbReference type="ARBA" id="ARBA00023306"/>
    </source>
</evidence>
<evidence type="ECO:0000256" key="16">
    <source>
        <dbReference type="ARBA" id="ARBA00023316"/>
    </source>
</evidence>
<comment type="subcellular location">
    <subcellularLocation>
        <location evidence="3 19">Cytoplasm</location>
    </subcellularLocation>
</comment>
<feature type="active site" evidence="19">
    <location>
        <position position="355"/>
    </location>
</feature>
<sequence>MSSMPTQKIHAVMLSISSQDLHSLNTLRLPSRALACVTLEDTGQLPELSALAQQYPQVHVLGGGSNMVLAPKIGGLTVRVRLPGIRLISESDDAWLVEAGAGEVWHDFVRTCLDQGWPGLENLALIPGTVGAAPVQNIGAYGVEVGSRIDSVLAWHIPQGRMHCLDASECRFAYRDSLFKHAEPGTWLITAVRFRLPRQWRPVLDYPDLQKHPLLARATSTEQGDSAPAGPTARQIFDAVCDIRRAKLPDPRELGNAGSYFKNPVVSTTQWEALHAHHPALPGYLQTDGRWKLAAGWLIDQCGWKGKRLGPVGMHTRQALVLINYGGAQATDVLALEEAVRADVRERFGVELEREPVAWGQP</sequence>
<keyword evidence="15 19" id="KW-0131">Cell cycle</keyword>
<dbReference type="Gene3D" id="3.30.43.10">
    <property type="entry name" value="Uridine Diphospho-n-acetylenolpyruvylglucosamine Reductase, domain 2"/>
    <property type="match status" value="1"/>
</dbReference>
<evidence type="ECO:0000256" key="14">
    <source>
        <dbReference type="ARBA" id="ARBA00023002"/>
    </source>
</evidence>
<evidence type="ECO:0000256" key="10">
    <source>
        <dbReference type="ARBA" id="ARBA00022827"/>
    </source>
</evidence>
<dbReference type="InterPro" id="IPR036318">
    <property type="entry name" value="FAD-bd_PCMH-like_sf"/>
</dbReference>
<dbReference type="InterPro" id="IPR016166">
    <property type="entry name" value="FAD-bd_PCMH"/>
</dbReference>
<comment type="similarity">
    <text evidence="19">Belongs to the MurB family.</text>
</comment>
<evidence type="ECO:0000256" key="11">
    <source>
        <dbReference type="ARBA" id="ARBA00022857"/>
    </source>
</evidence>
<evidence type="ECO:0000256" key="6">
    <source>
        <dbReference type="ARBA" id="ARBA00015188"/>
    </source>
</evidence>
<evidence type="ECO:0000256" key="5">
    <source>
        <dbReference type="ARBA" id="ARBA00012518"/>
    </source>
</evidence>
<reference evidence="22" key="1">
    <citation type="submission" date="2018-05" db="EMBL/GenBank/DDBJ databases">
        <authorList>
            <person name="Li Y."/>
        </authorList>
    </citation>
    <scope>NUCLEOTIDE SEQUENCE [LARGE SCALE GENOMIC DNA]</scope>
    <source>
        <strain evidence="22">3d-2-2</strain>
    </source>
</reference>
<dbReference type="GO" id="GO:0009252">
    <property type="term" value="P:peptidoglycan biosynthetic process"/>
    <property type="evidence" value="ECO:0007669"/>
    <property type="project" value="UniProtKB-UniRule"/>
</dbReference>
<organism evidence="21 22">
    <name type="scientific">Corticimicrobacter populi</name>
    <dbReference type="NCBI Taxonomy" id="2175229"/>
    <lineage>
        <taxon>Bacteria</taxon>
        <taxon>Pseudomonadati</taxon>
        <taxon>Pseudomonadota</taxon>
        <taxon>Betaproteobacteria</taxon>
        <taxon>Burkholderiales</taxon>
        <taxon>Alcaligenaceae</taxon>
        <taxon>Corticimicrobacter</taxon>
    </lineage>
</organism>
<dbReference type="PANTHER" id="PTHR21071">
    <property type="entry name" value="UDP-N-ACETYLENOLPYRUVOYLGLUCOSAMINE REDUCTASE"/>
    <property type="match status" value="1"/>
</dbReference>
<dbReference type="GO" id="GO:0051301">
    <property type="term" value="P:cell division"/>
    <property type="evidence" value="ECO:0007669"/>
    <property type="project" value="UniProtKB-KW"/>
</dbReference>
<dbReference type="HAMAP" id="MF_00037">
    <property type="entry name" value="MurB"/>
    <property type="match status" value="1"/>
</dbReference>
<dbReference type="Pfam" id="PF02873">
    <property type="entry name" value="MurB_C"/>
    <property type="match status" value="1"/>
</dbReference>
<keyword evidence="22" id="KW-1185">Reference proteome</keyword>
<keyword evidence="11 19" id="KW-0521">NADP</keyword>
<evidence type="ECO:0000256" key="13">
    <source>
        <dbReference type="ARBA" id="ARBA00022984"/>
    </source>
</evidence>
<proteinExistence type="inferred from homology"/>
<dbReference type="GO" id="GO:0008360">
    <property type="term" value="P:regulation of cell shape"/>
    <property type="evidence" value="ECO:0007669"/>
    <property type="project" value="UniProtKB-KW"/>
</dbReference>
<feature type="domain" description="FAD-binding PCMH-type" evidence="20">
    <location>
        <begin position="29"/>
        <end position="199"/>
    </location>
</feature>
<keyword evidence="16 19" id="KW-0961">Cell wall biogenesis/degradation</keyword>
<evidence type="ECO:0000256" key="19">
    <source>
        <dbReference type="HAMAP-Rule" id="MF_00037"/>
    </source>
</evidence>
<dbReference type="NCBIfam" id="NF010478">
    <property type="entry name" value="PRK13903.1"/>
    <property type="match status" value="1"/>
</dbReference>
<dbReference type="NCBIfam" id="TIGR00179">
    <property type="entry name" value="murB"/>
    <property type="match status" value="1"/>
</dbReference>
<dbReference type="InterPro" id="IPR016167">
    <property type="entry name" value="FAD-bd_PCMH_sub1"/>
</dbReference>
<dbReference type="AlphaFoldDB" id="A0A2V1K067"/>
<evidence type="ECO:0000256" key="8">
    <source>
        <dbReference type="ARBA" id="ARBA00022618"/>
    </source>
</evidence>
<dbReference type="EC" id="1.3.1.98" evidence="5 19"/>
<comment type="pathway">
    <text evidence="4 19">Cell wall biogenesis; peptidoglycan biosynthesis.</text>
</comment>
<comment type="cofactor">
    <cofactor evidence="1 19">
        <name>FAD</name>
        <dbReference type="ChEBI" id="CHEBI:57692"/>
    </cofactor>
</comment>
<dbReference type="InterPro" id="IPR006094">
    <property type="entry name" value="Oxid_FAD_bind_N"/>
</dbReference>
<dbReference type="SUPFAM" id="SSF56176">
    <property type="entry name" value="FAD-binding/transporter-associated domain-like"/>
    <property type="match status" value="1"/>
</dbReference>
<feature type="active site" evidence="19">
    <location>
        <position position="175"/>
    </location>
</feature>
<name>A0A2V1K067_9BURK</name>
<dbReference type="Pfam" id="PF01565">
    <property type="entry name" value="FAD_binding_4"/>
    <property type="match status" value="1"/>
</dbReference>
<evidence type="ECO:0000256" key="1">
    <source>
        <dbReference type="ARBA" id="ARBA00001974"/>
    </source>
</evidence>
<evidence type="ECO:0000313" key="22">
    <source>
        <dbReference type="Proteomes" id="UP000245212"/>
    </source>
</evidence>
<evidence type="ECO:0000256" key="17">
    <source>
        <dbReference type="ARBA" id="ARBA00031026"/>
    </source>
</evidence>
<evidence type="ECO:0000259" key="20">
    <source>
        <dbReference type="PROSITE" id="PS51387"/>
    </source>
</evidence>
<keyword evidence="10 19" id="KW-0274">FAD</keyword>
<evidence type="ECO:0000256" key="3">
    <source>
        <dbReference type="ARBA" id="ARBA00004496"/>
    </source>
</evidence>
<dbReference type="InterPro" id="IPR016169">
    <property type="entry name" value="FAD-bd_PCMH_sub2"/>
</dbReference>
<keyword evidence="8 19" id="KW-0132">Cell division</keyword>
<dbReference type="PANTHER" id="PTHR21071:SF4">
    <property type="entry name" value="UDP-N-ACETYLENOLPYRUVOYLGLUCOSAMINE REDUCTASE"/>
    <property type="match status" value="1"/>
</dbReference>
<evidence type="ECO:0000256" key="18">
    <source>
        <dbReference type="ARBA" id="ARBA00048914"/>
    </source>
</evidence>
<dbReference type="GO" id="GO:0005829">
    <property type="term" value="C:cytosol"/>
    <property type="evidence" value="ECO:0007669"/>
    <property type="project" value="TreeGrafter"/>
</dbReference>
<dbReference type="GO" id="GO:0008762">
    <property type="term" value="F:UDP-N-acetylmuramate dehydrogenase activity"/>
    <property type="evidence" value="ECO:0007669"/>
    <property type="project" value="UniProtKB-UniRule"/>
</dbReference>
<dbReference type="NCBIfam" id="NF000755">
    <property type="entry name" value="PRK00046.1"/>
    <property type="match status" value="1"/>
</dbReference>
<dbReference type="GO" id="GO:0071949">
    <property type="term" value="F:FAD binding"/>
    <property type="evidence" value="ECO:0007669"/>
    <property type="project" value="InterPro"/>
</dbReference>
<evidence type="ECO:0000256" key="9">
    <source>
        <dbReference type="ARBA" id="ARBA00022630"/>
    </source>
</evidence>
<dbReference type="InterPro" id="IPR003170">
    <property type="entry name" value="MurB"/>
</dbReference>
<dbReference type="Gene3D" id="3.90.78.10">
    <property type="entry name" value="UDP-N-acetylenolpyruvoylglucosamine reductase, C-terminal domain"/>
    <property type="match status" value="1"/>
</dbReference>
<comment type="catalytic activity">
    <reaction evidence="18 19">
        <text>UDP-N-acetyl-alpha-D-muramate + NADP(+) = UDP-N-acetyl-3-O-(1-carboxyvinyl)-alpha-D-glucosamine + NADPH + H(+)</text>
        <dbReference type="Rhea" id="RHEA:12248"/>
        <dbReference type="ChEBI" id="CHEBI:15378"/>
        <dbReference type="ChEBI" id="CHEBI:57783"/>
        <dbReference type="ChEBI" id="CHEBI:58349"/>
        <dbReference type="ChEBI" id="CHEBI:68483"/>
        <dbReference type="ChEBI" id="CHEBI:70757"/>
        <dbReference type="EC" id="1.3.1.98"/>
    </reaction>
</comment>
<keyword evidence="13 19" id="KW-0573">Peptidoglycan synthesis</keyword>
<evidence type="ECO:0000256" key="12">
    <source>
        <dbReference type="ARBA" id="ARBA00022960"/>
    </source>
</evidence>
<protein>
    <recommendedName>
        <fullName evidence="6 19">UDP-N-acetylenolpyruvoylglucosamine reductase</fullName>
        <ecNumber evidence="5 19">1.3.1.98</ecNumber>
    </recommendedName>
    <alternativeName>
        <fullName evidence="17 19">UDP-N-acetylmuramate dehydrogenase</fullName>
    </alternativeName>
</protein>
<dbReference type="PROSITE" id="PS51387">
    <property type="entry name" value="FAD_PCMH"/>
    <property type="match status" value="1"/>
</dbReference>
<accession>A0A2V1K067</accession>
<dbReference type="UniPathway" id="UPA00219"/>
<keyword evidence="14 19" id="KW-0560">Oxidoreductase</keyword>
<dbReference type="RefSeq" id="WP_109062034.1">
    <property type="nucleotide sequence ID" value="NZ_QETA01000004.1"/>
</dbReference>
<dbReference type="EMBL" id="QETA01000004">
    <property type="protein sequence ID" value="PWF22510.1"/>
    <property type="molecule type" value="Genomic_DNA"/>
</dbReference>
<dbReference type="Proteomes" id="UP000245212">
    <property type="component" value="Unassembled WGS sequence"/>
</dbReference>
<dbReference type="Gene3D" id="3.30.465.10">
    <property type="match status" value="1"/>
</dbReference>
<dbReference type="InterPro" id="IPR036635">
    <property type="entry name" value="MurB_C_sf"/>
</dbReference>
<comment type="function">
    <text evidence="2 19">Cell wall formation.</text>
</comment>
<dbReference type="SUPFAM" id="SSF56194">
    <property type="entry name" value="Uridine diphospho-N-Acetylenolpyruvylglucosamine reductase, MurB, C-terminal domain"/>
    <property type="match status" value="1"/>
</dbReference>
<keyword evidence="12 19" id="KW-0133">Cell shape</keyword>
<feature type="active site" description="Proton donor" evidence="19">
    <location>
        <position position="259"/>
    </location>
</feature>
<evidence type="ECO:0000313" key="21">
    <source>
        <dbReference type="EMBL" id="PWF22510.1"/>
    </source>
</evidence>
<dbReference type="InterPro" id="IPR011601">
    <property type="entry name" value="MurB_C"/>
</dbReference>
<comment type="caution">
    <text evidence="21">The sequence shown here is derived from an EMBL/GenBank/DDBJ whole genome shotgun (WGS) entry which is preliminary data.</text>
</comment>
<keyword evidence="9 19" id="KW-0285">Flavoprotein</keyword>
<evidence type="ECO:0000256" key="7">
    <source>
        <dbReference type="ARBA" id="ARBA00022490"/>
    </source>
</evidence>
<dbReference type="GO" id="GO:0071555">
    <property type="term" value="P:cell wall organization"/>
    <property type="evidence" value="ECO:0007669"/>
    <property type="project" value="UniProtKB-KW"/>
</dbReference>
<evidence type="ECO:0000256" key="4">
    <source>
        <dbReference type="ARBA" id="ARBA00004752"/>
    </source>
</evidence>
<gene>
    <name evidence="19" type="primary">murB</name>
    <name evidence="21" type="ORF">DD235_10455</name>
</gene>
<keyword evidence="7 19" id="KW-0963">Cytoplasm</keyword>